<dbReference type="InterPro" id="IPR023090">
    <property type="entry name" value="UPF0702_alpha/beta_dom_sf"/>
</dbReference>
<accession>A0ABT2UMR1</accession>
<dbReference type="InterPro" id="IPR007353">
    <property type="entry name" value="DUF421"/>
</dbReference>
<evidence type="ECO:0000313" key="10">
    <source>
        <dbReference type="EMBL" id="MCU6795938.1"/>
    </source>
</evidence>
<evidence type="ECO:0000259" key="8">
    <source>
        <dbReference type="Pfam" id="PF04239"/>
    </source>
</evidence>
<keyword evidence="4 7" id="KW-0812">Transmembrane</keyword>
<organism evidence="10 11">
    <name type="scientific">Paenibacillus baimaensis</name>
    <dbReference type="NCBI Taxonomy" id="2982185"/>
    <lineage>
        <taxon>Bacteria</taxon>
        <taxon>Bacillati</taxon>
        <taxon>Bacillota</taxon>
        <taxon>Bacilli</taxon>
        <taxon>Bacillales</taxon>
        <taxon>Paenibacillaceae</taxon>
        <taxon>Paenibacillus</taxon>
    </lineage>
</organism>
<reference evidence="10 11" key="1">
    <citation type="submission" date="2022-09" db="EMBL/GenBank/DDBJ databases">
        <authorList>
            <person name="Han X.L."/>
            <person name="Wang Q."/>
            <person name="Lu T."/>
        </authorList>
    </citation>
    <scope>NUCLEOTIDE SEQUENCE [LARGE SCALE GENOMIC DNA]</scope>
    <source>
        <strain evidence="10 11">WQ 127069</strain>
    </source>
</reference>
<protein>
    <submittedName>
        <fullName evidence="10">DUF421 domain-containing protein</fullName>
    </submittedName>
</protein>
<keyword evidence="3" id="KW-1003">Cell membrane</keyword>
<evidence type="ECO:0000256" key="6">
    <source>
        <dbReference type="ARBA" id="ARBA00023136"/>
    </source>
</evidence>
<feature type="domain" description="YetF C-terminal" evidence="8">
    <location>
        <begin position="86"/>
        <end position="212"/>
    </location>
</feature>
<comment type="caution">
    <text evidence="10">The sequence shown here is derived from an EMBL/GenBank/DDBJ whole genome shotgun (WGS) entry which is preliminary data.</text>
</comment>
<evidence type="ECO:0000256" key="1">
    <source>
        <dbReference type="ARBA" id="ARBA00004651"/>
    </source>
</evidence>
<proteinExistence type="inferred from homology"/>
<feature type="domain" description="YetF-like N-terminal transmembrane" evidence="9">
    <location>
        <begin position="4"/>
        <end position="78"/>
    </location>
</feature>
<evidence type="ECO:0000256" key="2">
    <source>
        <dbReference type="ARBA" id="ARBA00006448"/>
    </source>
</evidence>
<dbReference type="PANTHER" id="PTHR34582:SF7">
    <property type="entry name" value="UPF0702 TRANSMEMBRANE PROTEIN YDFS"/>
    <property type="match status" value="1"/>
</dbReference>
<gene>
    <name evidence="10" type="ORF">OB236_27845</name>
</gene>
<dbReference type="EMBL" id="JAOQIO010000095">
    <property type="protein sequence ID" value="MCU6795938.1"/>
    <property type="molecule type" value="Genomic_DNA"/>
</dbReference>
<dbReference type="Proteomes" id="UP001652445">
    <property type="component" value="Unassembled WGS sequence"/>
</dbReference>
<evidence type="ECO:0000256" key="3">
    <source>
        <dbReference type="ARBA" id="ARBA00022475"/>
    </source>
</evidence>
<keyword evidence="6 7" id="KW-0472">Membrane</keyword>
<dbReference type="RefSeq" id="WP_076227832.1">
    <property type="nucleotide sequence ID" value="NZ_JAOQIO010000095.1"/>
</dbReference>
<comment type="subcellular location">
    <subcellularLocation>
        <location evidence="1">Cell membrane</location>
        <topology evidence="1">Multi-pass membrane protein</topology>
    </subcellularLocation>
</comment>
<evidence type="ECO:0000256" key="7">
    <source>
        <dbReference type="SAM" id="Phobius"/>
    </source>
</evidence>
<evidence type="ECO:0000259" key="9">
    <source>
        <dbReference type="Pfam" id="PF20730"/>
    </source>
</evidence>
<name>A0ABT2UMR1_9BACL</name>
<evidence type="ECO:0000256" key="4">
    <source>
        <dbReference type="ARBA" id="ARBA00022692"/>
    </source>
</evidence>
<feature type="transmembrane region" description="Helical" evidence="7">
    <location>
        <begin position="58"/>
        <end position="78"/>
    </location>
</feature>
<evidence type="ECO:0000313" key="11">
    <source>
        <dbReference type="Proteomes" id="UP001652445"/>
    </source>
</evidence>
<keyword evidence="5 7" id="KW-1133">Transmembrane helix</keyword>
<feature type="transmembrane region" description="Helical" evidence="7">
    <location>
        <begin position="32"/>
        <end position="52"/>
    </location>
</feature>
<dbReference type="Gene3D" id="3.30.240.20">
    <property type="entry name" value="bsu07140 like domains"/>
    <property type="match status" value="2"/>
</dbReference>
<sequence length="225" mass="25637">MSIAEILLRSVISFVGLVFWARIIGKKLISHLTFFDFVAGVTFGSIGGNLIFNPNVSLFVGVIGLTMFSILVLVSDYISLKSFIGRKILDSEPQVIIKEGQILLENMKRVRLTIDELLMLLRKKDAFYIDEIEFAFMETDGTLSIMKKTNNMSITRTDMNIKSQSRGIPQACIIDGKIIEENLQNIQKDSKWMKKFLKDKNIQLEHILLAQIDQQDRVFITLKTS</sequence>
<evidence type="ECO:0000256" key="5">
    <source>
        <dbReference type="ARBA" id="ARBA00022989"/>
    </source>
</evidence>
<keyword evidence="11" id="KW-1185">Reference proteome</keyword>
<dbReference type="Pfam" id="PF20730">
    <property type="entry name" value="YetF_N"/>
    <property type="match status" value="1"/>
</dbReference>
<comment type="similarity">
    <text evidence="2">Belongs to the UPF0702 family.</text>
</comment>
<dbReference type="InterPro" id="IPR048454">
    <property type="entry name" value="YetF_N"/>
</dbReference>
<feature type="transmembrane region" description="Helical" evidence="7">
    <location>
        <begin position="6"/>
        <end position="25"/>
    </location>
</feature>
<dbReference type="Pfam" id="PF04239">
    <property type="entry name" value="DUF421"/>
    <property type="match status" value="1"/>
</dbReference>
<dbReference type="PANTHER" id="PTHR34582">
    <property type="entry name" value="UPF0702 TRANSMEMBRANE PROTEIN YCAP"/>
    <property type="match status" value="1"/>
</dbReference>